<dbReference type="AlphaFoldDB" id="Q7U977"/>
<proteinExistence type="predicted"/>
<dbReference type="KEGG" id="syw:SYNW0381"/>
<organism evidence="2 3">
    <name type="scientific">Parasynechococcus marenigrum (strain WH8102)</name>
    <dbReference type="NCBI Taxonomy" id="84588"/>
    <lineage>
        <taxon>Bacteria</taxon>
        <taxon>Bacillati</taxon>
        <taxon>Cyanobacteriota</taxon>
        <taxon>Cyanophyceae</taxon>
        <taxon>Synechococcales</taxon>
        <taxon>Prochlorococcaceae</taxon>
        <taxon>Parasynechococcus</taxon>
        <taxon>Parasynechococcus marenigrum</taxon>
    </lineage>
</organism>
<evidence type="ECO:0000256" key="1">
    <source>
        <dbReference type="SAM" id="MobiDB-lite"/>
    </source>
</evidence>
<keyword evidence="3" id="KW-1185">Reference proteome</keyword>
<dbReference type="HOGENOM" id="CLU_1668534_0_0_3"/>
<evidence type="ECO:0000313" key="2">
    <source>
        <dbReference type="EMBL" id="CAE06896.1"/>
    </source>
</evidence>
<sequence>MLPVMLPVVEPQLRFSRFHGNAQKRSRCNKGKSSKRLTWRKKRHERSVLRAPVRERQKCEPDKTFLDTEVQRSVEPKAAWIRFRSCCRDRSGSFEVPQKSRSPFHGLACLRLPRGEVNVVRSCCYKENIGANRSPGSFVGIQSTAMSGSFRQITSQEG</sequence>
<reference evidence="2 3" key="1">
    <citation type="journal article" date="2003" name="Nature">
        <title>The genome of a motile marine Synechococcus.</title>
        <authorList>
            <person name="Palenik B."/>
            <person name="Brahamsha B."/>
            <person name="Larimer F."/>
            <person name="Land M."/>
            <person name="Hauser L."/>
            <person name="Chain P."/>
            <person name="Lamerdin J."/>
            <person name="Regala W."/>
            <person name="Allen E.A."/>
            <person name="McCarren J."/>
            <person name="Paulsen I."/>
            <person name="Dufresne A."/>
            <person name="Partensky F."/>
            <person name="Webb E."/>
            <person name="Waterbury J."/>
        </authorList>
    </citation>
    <scope>NUCLEOTIDE SEQUENCE [LARGE SCALE GENOMIC DNA]</scope>
    <source>
        <strain evidence="2 3">WH8102</strain>
    </source>
</reference>
<feature type="region of interest" description="Disordered" evidence="1">
    <location>
        <begin position="20"/>
        <end position="43"/>
    </location>
</feature>
<accession>Q7U977</accession>
<dbReference type="Proteomes" id="UP000001422">
    <property type="component" value="Chromosome"/>
</dbReference>
<name>Q7U977_PARMW</name>
<protein>
    <submittedName>
        <fullName evidence="2">Uncharacterized protein</fullName>
    </submittedName>
</protein>
<feature type="compositionally biased region" description="Basic residues" evidence="1">
    <location>
        <begin position="22"/>
        <end position="43"/>
    </location>
</feature>
<dbReference type="EMBL" id="BX569690">
    <property type="protein sequence ID" value="CAE06896.1"/>
    <property type="molecule type" value="Genomic_DNA"/>
</dbReference>
<gene>
    <name evidence="2" type="ordered locus">SYNW0381</name>
</gene>
<evidence type="ECO:0000313" key="3">
    <source>
        <dbReference type="Proteomes" id="UP000001422"/>
    </source>
</evidence>